<dbReference type="Proteomes" id="UP001292094">
    <property type="component" value="Unassembled WGS sequence"/>
</dbReference>
<comment type="caution">
    <text evidence="1">The sequence shown here is derived from an EMBL/GenBank/DDBJ whole genome shotgun (WGS) entry which is preliminary data.</text>
</comment>
<organism evidence="1 2">
    <name type="scientific">Petrolisthes manimaculis</name>
    <dbReference type="NCBI Taxonomy" id="1843537"/>
    <lineage>
        <taxon>Eukaryota</taxon>
        <taxon>Metazoa</taxon>
        <taxon>Ecdysozoa</taxon>
        <taxon>Arthropoda</taxon>
        <taxon>Crustacea</taxon>
        <taxon>Multicrustacea</taxon>
        <taxon>Malacostraca</taxon>
        <taxon>Eumalacostraca</taxon>
        <taxon>Eucarida</taxon>
        <taxon>Decapoda</taxon>
        <taxon>Pleocyemata</taxon>
        <taxon>Anomura</taxon>
        <taxon>Galatheoidea</taxon>
        <taxon>Porcellanidae</taxon>
        <taxon>Petrolisthes</taxon>
    </lineage>
</organism>
<reference evidence="1" key="1">
    <citation type="submission" date="2023-11" db="EMBL/GenBank/DDBJ databases">
        <title>Genome assemblies of two species of porcelain crab, Petrolisthes cinctipes and Petrolisthes manimaculis (Anomura: Porcellanidae).</title>
        <authorList>
            <person name="Angst P."/>
        </authorList>
    </citation>
    <scope>NUCLEOTIDE SEQUENCE</scope>
    <source>
        <strain evidence="1">PB745_02</strain>
        <tissue evidence="1">Gill</tissue>
    </source>
</reference>
<dbReference type="EMBL" id="JAWZYT010000773">
    <property type="protein sequence ID" value="KAK4319197.1"/>
    <property type="molecule type" value="Genomic_DNA"/>
</dbReference>
<accession>A0AAE1Q665</accession>
<name>A0AAE1Q665_9EUCA</name>
<protein>
    <submittedName>
        <fullName evidence="1">Uncharacterized protein</fullName>
    </submittedName>
</protein>
<evidence type="ECO:0000313" key="1">
    <source>
        <dbReference type="EMBL" id="KAK4319197.1"/>
    </source>
</evidence>
<evidence type="ECO:0000313" key="2">
    <source>
        <dbReference type="Proteomes" id="UP001292094"/>
    </source>
</evidence>
<proteinExistence type="predicted"/>
<gene>
    <name evidence="1" type="ORF">Pmani_009824</name>
</gene>
<keyword evidence="2" id="KW-1185">Reference proteome</keyword>
<sequence>MRGVSASGRMRHTGELRDLLKFENISSVRGITAAGAYKCTPGKLMVVWRVCDEGKHGSGSTKRLSAN</sequence>
<dbReference type="AlphaFoldDB" id="A0AAE1Q665"/>